<evidence type="ECO:0000256" key="2">
    <source>
        <dbReference type="ARBA" id="ARBA00022803"/>
    </source>
</evidence>
<evidence type="ECO:0000256" key="1">
    <source>
        <dbReference type="ARBA" id="ARBA00022737"/>
    </source>
</evidence>
<dbReference type="EMBL" id="JAQOSQ010000056">
    <property type="protein sequence ID" value="MDJ1185863.1"/>
    <property type="molecule type" value="Genomic_DNA"/>
</dbReference>
<evidence type="ECO:0000313" key="3">
    <source>
        <dbReference type="EMBL" id="MDJ1185863.1"/>
    </source>
</evidence>
<dbReference type="PANTHER" id="PTHR45641">
    <property type="entry name" value="TETRATRICOPEPTIDE REPEAT PROTEIN (AFU_ORTHOLOGUE AFUA_6G03870)"/>
    <property type="match status" value="1"/>
</dbReference>
<keyword evidence="4" id="KW-1185">Reference proteome</keyword>
<name>A0ABT7C328_9CYAN</name>
<keyword evidence="1" id="KW-0677">Repeat</keyword>
<gene>
    <name evidence="3" type="ORF">PMH09_22025</name>
</gene>
<protein>
    <submittedName>
        <fullName evidence="3">Tetratricopeptide repeat protein</fullName>
    </submittedName>
</protein>
<dbReference type="SUPFAM" id="SSF48452">
    <property type="entry name" value="TPR-like"/>
    <property type="match status" value="1"/>
</dbReference>
<keyword evidence="2" id="KW-0802">TPR repeat</keyword>
<dbReference type="InterPro" id="IPR011990">
    <property type="entry name" value="TPR-like_helical_dom_sf"/>
</dbReference>
<dbReference type="InterPro" id="IPR019734">
    <property type="entry name" value="TPR_rpt"/>
</dbReference>
<evidence type="ECO:0000313" key="4">
    <source>
        <dbReference type="Proteomes" id="UP001232992"/>
    </source>
</evidence>
<proteinExistence type="predicted"/>
<comment type="caution">
    <text evidence="3">The sequence shown here is derived from an EMBL/GenBank/DDBJ whole genome shotgun (WGS) entry which is preliminary data.</text>
</comment>
<reference evidence="3 4" key="1">
    <citation type="submission" date="2023-01" db="EMBL/GenBank/DDBJ databases">
        <title>Novel diversity within Roseofilum (Cyanobacteria; Desertifilaceae) from marine benthic mats with descriptions of four novel species.</title>
        <authorList>
            <person name="Wang Y."/>
            <person name="Berthold D.E."/>
            <person name="Hu J."/>
            <person name="Lefler F.W."/>
            <person name="Laughinghouse H.D. IV."/>
        </authorList>
    </citation>
    <scope>NUCLEOTIDE SEQUENCE [LARGE SCALE GENOMIC DNA]</scope>
    <source>
        <strain evidence="3 4">BLCC-M143</strain>
    </source>
</reference>
<sequence>MISMTPGQILFSQLAIDEDRIPLEYLNSYIAVEYYLTTEDEPPKDTSQLAKMQRYLDSMLVLAKMHNLEAVKLILNYSINLEEKITMLLPIKDRFLSNGNFNMVIETSDEILQNFAQYLDSELDYIWLWKGQALQGMGKSIEAYNIFTKISQNQKSTIENRVYAKVCLLINQTQRGIYKIEDLQNFLSDIESQWNGIDSRKREQYEIAILEQIAYHEMNHGRYDHALKFYDRALKIISIQGEIYQQIPILCHRGVIYRRKQEYEKAIQSLEDALEKSLIIENEVRVGWIKHHLAWTYLNKGEYDCAYVFCQESLKMYKEIQDLRGVSDCYEQLGLIQIAKRQLNDAYINLKQSLEIRNNIKNLHGSASSLKNLAVVSWHQKKYIKFLQYLIRSFIQYYKIGVLNQNRILRMVKFIYVWIFGKRTWTT</sequence>
<accession>A0ABT7C328</accession>
<organism evidence="3 4">
    <name type="scientific">Roseofilum casamattae BLCC-M143</name>
    <dbReference type="NCBI Taxonomy" id="3022442"/>
    <lineage>
        <taxon>Bacteria</taxon>
        <taxon>Bacillati</taxon>
        <taxon>Cyanobacteriota</taxon>
        <taxon>Cyanophyceae</taxon>
        <taxon>Desertifilales</taxon>
        <taxon>Desertifilaceae</taxon>
        <taxon>Roseofilum</taxon>
        <taxon>Roseofilum casamattae</taxon>
    </lineage>
</organism>
<dbReference type="Pfam" id="PF13424">
    <property type="entry name" value="TPR_12"/>
    <property type="match status" value="1"/>
</dbReference>
<dbReference type="Gene3D" id="1.25.40.10">
    <property type="entry name" value="Tetratricopeptide repeat domain"/>
    <property type="match status" value="2"/>
</dbReference>
<dbReference type="Proteomes" id="UP001232992">
    <property type="component" value="Unassembled WGS sequence"/>
</dbReference>
<dbReference type="SMART" id="SM00028">
    <property type="entry name" value="TPR"/>
    <property type="match status" value="4"/>
</dbReference>
<dbReference type="PANTHER" id="PTHR45641:SF19">
    <property type="entry name" value="NEPHROCYSTIN-3"/>
    <property type="match status" value="1"/>
</dbReference>